<dbReference type="Proteomes" id="UP001210380">
    <property type="component" value="Unassembled WGS sequence"/>
</dbReference>
<evidence type="ECO:0000313" key="2">
    <source>
        <dbReference type="EMBL" id="MDA3629507.1"/>
    </source>
</evidence>
<accession>A0ABT4V894</accession>
<reference evidence="2 3" key="1">
    <citation type="submission" date="2022-11" db="EMBL/GenBank/DDBJ databases">
        <title>Draft genome sequence of Saccharopolyspora sp. WRP15-2 isolated from rhizosphere soils of wild rice in Thailand.</title>
        <authorList>
            <person name="Duangmal K."/>
            <person name="Kammanee S."/>
            <person name="Muangham S."/>
        </authorList>
    </citation>
    <scope>NUCLEOTIDE SEQUENCE [LARGE SCALE GENOMIC DNA]</scope>
    <source>
        <strain evidence="2 3">WRP15-2</strain>
    </source>
</reference>
<organism evidence="2 3">
    <name type="scientific">Saccharopolyspora oryzae</name>
    <dbReference type="NCBI Taxonomy" id="2997343"/>
    <lineage>
        <taxon>Bacteria</taxon>
        <taxon>Bacillati</taxon>
        <taxon>Actinomycetota</taxon>
        <taxon>Actinomycetes</taxon>
        <taxon>Pseudonocardiales</taxon>
        <taxon>Pseudonocardiaceae</taxon>
        <taxon>Saccharopolyspora</taxon>
    </lineage>
</organism>
<dbReference type="EMBL" id="JAQGLA010000069">
    <property type="protein sequence ID" value="MDA3629507.1"/>
    <property type="molecule type" value="Genomic_DNA"/>
</dbReference>
<keyword evidence="3" id="KW-1185">Reference proteome</keyword>
<feature type="compositionally biased region" description="Basic and acidic residues" evidence="1">
    <location>
        <begin position="37"/>
        <end position="46"/>
    </location>
</feature>
<sequence>MAMRELRPRRLRHDYRVLPYVSKPGAPATTAASFVTQDRDPGLHAV</sequence>
<feature type="region of interest" description="Disordered" evidence="1">
    <location>
        <begin position="25"/>
        <end position="46"/>
    </location>
</feature>
<name>A0ABT4V894_9PSEU</name>
<evidence type="ECO:0000313" key="3">
    <source>
        <dbReference type="Proteomes" id="UP001210380"/>
    </source>
</evidence>
<comment type="caution">
    <text evidence="2">The sequence shown here is derived from an EMBL/GenBank/DDBJ whole genome shotgun (WGS) entry which is preliminary data.</text>
</comment>
<dbReference type="RefSeq" id="WP_270952553.1">
    <property type="nucleotide sequence ID" value="NZ_JAQGLA010000069.1"/>
</dbReference>
<protein>
    <submittedName>
        <fullName evidence="2">Uncharacterized protein</fullName>
    </submittedName>
</protein>
<evidence type="ECO:0000256" key="1">
    <source>
        <dbReference type="SAM" id="MobiDB-lite"/>
    </source>
</evidence>
<gene>
    <name evidence="2" type="ORF">OU415_29040</name>
</gene>
<proteinExistence type="predicted"/>